<evidence type="ECO:0000256" key="5">
    <source>
        <dbReference type="ARBA" id="ARBA00022840"/>
    </source>
</evidence>
<keyword evidence="4 10" id="KW-0347">Helicase</keyword>
<dbReference type="InterPro" id="IPR013986">
    <property type="entry name" value="DExx_box_DNA_helicase_dom_sf"/>
</dbReference>
<evidence type="ECO:0000313" key="14">
    <source>
        <dbReference type="EMBL" id="MBA2117710.1"/>
    </source>
</evidence>
<comment type="catalytic activity">
    <reaction evidence="9">
        <text>ATP + H2O = ADP + phosphate + H(+)</text>
        <dbReference type="Rhea" id="RHEA:13065"/>
        <dbReference type="ChEBI" id="CHEBI:15377"/>
        <dbReference type="ChEBI" id="CHEBI:15378"/>
        <dbReference type="ChEBI" id="CHEBI:30616"/>
        <dbReference type="ChEBI" id="CHEBI:43474"/>
        <dbReference type="ChEBI" id="CHEBI:456216"/>
        <dbReference type="EC" id="5.6.2.4"/>
    </reaction>
</comment>
<dbReference type="InterPro" id="IPR014017">
    <property type="entry name" value="DNA_helicase_UvrD-like_C"/>
</dbReference>
<organism evidence="14 15">
    <name type="scientific">Bremerella alba</name>
    <dbReference type="NCBI Taxonomy" id="980252"/>
    <lineage>
        <taxon>Bacteria</taxon>
        <taxon>Pseudomonadati</taxon>
        <taxon>Planctomycetota</taxon>
        <taxon>Planctomycetia</taxon>
        <taxon>Pirellulales</taxon>
        <taxon>Pirellulaceae</taxon>
        <taxon>Bremerella</taxon>
    </lineage>
</organism>
<keyword evidence="6" id="KW-0413">Isomerase</keyword>
<dbReference type="Gene3D" id="3.40.50.300">
    <property type="entry name" value="P-loop containing nucleotide triphosphate hydrolases"/>
    <property type="match status" value="2"/>
</dbReference>
<dbReference type="SUPFAM" id="SSF52540">
    <property type="entry name" value="P-loop containing nucleoside triphosphate hydrolases"/>
    <property type="match status" value="1"/>
</dbReference>
<dbReference type="Pfam" id="PF13361">
    <property type="entry name" value="UvrD_C"/>
    <property type="match status" value="1"/>
</dbReference>
<evidence type="ECO:0000256" key="9">
    <source>
        <dbReference type="ARBA" id="ARBA00048988"/>
    </source>
</evidence>
<evidence type="ECO:0000256" key="6">
    <source>
        <dbReference type="ARBA" id="ARBA00023235"/>
    </source>
</evidence>
<protein>
    <recommendedName>
        <fullName evidence="8">DNA 3'-5' helicase</fullName>
        <ecNumber evidence="8">5.6.2.4</ecNumber>
    </recommendedName>
</protein>
<dbReference type="Pfam" id="PF00580">
    <property type="entry name" value="UvrD-helicase"/>
    <property type="match status" value="1"/>
</dbReference>
<keyword evidence="2 10" id="KW-0547">Nucleotide-binding</keyword>
<dbReference type="GO" id="GO:0005829">
    <property type="term" value="C:cytosol"/>
    <property type="evidence" value="ECO:0007669"/>
    <property type="project" value="TreeGrafter"/>
</dbReference>
<dbReference type="GO" id="GO:0003677">
    <property type="term" value="F:DNA binding"/>
    <property type="evidence" value="ECO:0007669"/>
    <property type="project" value="InterPro"/>
</dbReference>
<dbReference type="PROSITE" id="PS51217">
    <property type="entry name" value="UVRD_HELICASE_CTER"/>
    <property type="match status" value="1"/>
</dbReference>
<comment type="catalytic activity">
    <reaction evidence="7">
        <text>Couples ATP hydrolysis with the unwinding of duplex DNA by translocating in the 3'-5' direction.</text>
        <dbReference type="EC" id="5.6.2.4"/>
    </reaction>
</comment>
<dbReference type="Gene3D" id="1.10.486.10">
    <property type="entry name" value="PCRA, domain 4"/>
    <property type="match status" value="1"/>
</dbReference>
<evidence type="ECO:0000256" key="11">
    <source>
        <dbReference type="SAM" id="MobiDB-lite"/>
    </source>
</evidence>
<evidence type="ECO:0000256" key="7">
    <source>
        <dbReference type="ARBA" id="ARBA00034617"/>
    </source>
</evidence>
<dbReference type="InterPro" id="IPR014016">
    <property type="entry name" value="UvrD-like_ATP-bd"/>
</dbReference>
<feature type="domain" description="UvrD-like helicase C-terminal" evidence="13">
    <location>
        <begin position="282"/>
        <end position="565"/>
    </location>
</feature>
<comment type="similarity">
    <text evidence="1">Belongs to the helicase family. UvrD subfamily.</text>
</comment>
<dbReference type="GO" id="GO:0043138">
    <property type="term" value="F:3'-5' DNA helicase activity"/>
    <property type="evidence" value="ECO:0007669"/>
    <property type="project" value="UniProtKB-EC"/>
</dbReference>
<evidence type="ECO:0000313" key="15">
    <source>
        <dbReference type="Proteomes" id="UP000551616"/>
    </source>
</evidence>
<dbReference type="EMBL" id="JABRWO010000018">
    <property type="protein sequence ID" value="MBA2117710.1"/>
    <property type="molecule type" value="Genomic_DNA"/>
</dbReference>
<evidence type="ECO:0000259" key="13">
    <source>
        <dbReference type="PROSITE" id="PS51217"/>
    </source>
</evidence>
<dbReference type="PANTHER" id="PTHR11070:SF64">
    <property type="entry name" value="ATP-DEPENDENT DNA HELICASE REP"/>
    <property type="match status" value="1"/>
</dbReference>
<keyword evidence="3 10" id="KW-0378">Hydrolase</keyword>
<feature type="compositionally biased region" description="Basic residues" evidence="11">
    <location>
        <begin position="660"/>
        <end position="672"/>
    </location>
</feature>
<dbReference type="AlphaFoldDB" id="A0A7V9A9N0"/>
<feature type="region of interest" description="Disordered" evidence="11">
    <location>
        <begin position="637"/>
        <end position="672"/>
    </location>
</feature>
<keyword evidence="15" id="KW-1185">Reference proteome</keyword>
<evidence type="ECO:0000256" key="10">
    <source>
        <dbReference type="PROSITE-ProRule" id="PRU00560"/>
    </source>
</evidence>
<dbReference type="InterPro" id="IPR027417">
    <property type="entry name" value="P-loop_NTPase"/>
</dbReference>
<evidence type="ECO:0000256" key="3">
    <source>
        <dbReference type="ARBA" id="ARBA00022801"/>
    </source>
</evidence>
<keyword evidence="5 10" id="KW-0067">ATP-binding</keyword>
<sequence>MNGLNPPQLEAVNTLSGPMLVLAGAGSGKTRVVTFRIANLIKHRIKPQRILAVTFTNKAAGEMKERALKLLGKHTDDEPVVSTFHSHCVRVLRRHINHLGYPNTYTIYDRSDQEMVARSVLREIRVPSETLRPGDMLNFISRWKSAGIRPKEAFSHADTDKAHLAAVAFRRYQNALKASGALDFDDLLLCTEELFTNFPAVRQQEAALFDHVMIDEYQDTNASQYRIIRGLTEEHRNLCVVGDDDQSIYSWRGAEVKHILGFKQDWPEAKVVLLVDNYRCTNAILTVANRLVAFNGTRYDKVLNAARHGGDQPKVLYFKDEEKEAEEVVGDIARRIQDPAVEPRDFAILFRTNEQPRAFEQQFRALNIPYTLIGGMSFFDRKEVRDILSYLKLINSQQDEVALLRIINSPPRGIGQKTVKDLLDHATNEGKPLWDVLPQAAALRGGSSTTTTEAIRKFVRLIKHYHGRLGKDTLTDIVRDLIGAIGYQQELQRLYPDPNDRESREAAVEQVVSAMSAYEDKKKSKATLSGFLDDTALAGDGFDNEKEKQLKKNGVILMTLHAAKGLEFPYVYMVGMEEGILPHTRSLKDGDEAIEEERRLCYVGITRAQERLTFSFALARKKWGKPRPSETSRFLYELTGQADNPNAVDPQARKPAAPKAGRKKSSAGARRR</sequence>
<dbReference type="EC" id="5.6.2.4" evidence="8"/>
<comment type="caution">
    <text evidence="14">The sequence shown here is derived from an EMBL/GenBank/DDBJ whole genome shotgun (WGS) entry which is preliminary data.</text>
</comment>
<dbReference type="InterPro" id="IPR000212">
    <property type="entry name" value="DNA_helicase_UvrD/REP"/>
</dbReference>
<dbReference type="PROSITE" id="PS51198">
    <property type="entry name" value="UVRD_HELICASE_ATP_BIND"/>
    <property type="match status" value="1"/>
</dbReference>
<reference evidence="14 15" key="1">
    <citation type="submission" date="2020-05" db="EMBL/GenBank/DDBJ databases">
        <title>Bremerella alba sp. nov., a novel planctomycete isolated from the surface of the macroalga Fucus spiralis.</title>
        <authorList>
            <person name="Godinho O."/>
            <person name="Botelho R."/>
            <person name="Albuquerque L."/>
            <person name="Wiegand S."/>
            <person name="Da Costa M.S."/>
            <person name="Lobo-Da-Cunha A."/>
            <person name="Jogler C."/>
            <person name="Lage O.M."/>
        </authorList>
    </citation>
    <scope>NUCLEOTIDE SEQUENCE [LARGE SCALE GENOMIC DNA]</scope>
    <source>
        <strain evidence="14 15">FF15</strain>
    </source>
</reference>
<accession>A0A7V9A9N0</accession>
<dbReference type="Gene3D" id="1.10.10.160">
    <property type="match status" value="1"/>
</dbReference>
<dbReference type="CDD" id="cd17932">
    <property type="entry name" value="DEXQc_UvrD"/>
    <property type="match status" value="1"/>
</dbReference>
<evidence type="ECO:0000256" key="4">
    <source>
        <dbReference type="ARBA" id="ARBA00022806"/>
    </source>
</evidence>
<dbReference type="GO" id="GO:0000725">
    <property type="term" value="P:recombinational repair"/>
    <property type="evidence" value="ECO:0007669"/>
    <property type="project" value="TreeGrafter"/>
</dbReference>
<feature type="binding site" evidence="10">
    <location>
        <begin position="23"/>
        <end position="30"/>
    </location>
    <ligand>
        <name>ATP</name>
        <dbReference type="ChEBI" id="CHEBI:30616"/>
    </ligand>
</feature>
<evidence type="ECO:0000256" key="2">
    <source>
        <dbReference type="ARBA" id="ARBA00022741"/>
    </source>
</evidence>
<dbReference type="GO" id="GO:0016787">
    <property type="term" value="F:hydrolase activity"/>
    <property type="evidence" value="ECO:0007669"/>
    <property type="project" value="UniProtKB-UniRule"/>
</dbReference>
<proteinExistence type="inferred from homology"/>
<dbReference type="PANTHER" id="PTHR11070">
    <property type="entry name" value="UVRD / RECB / PCRA DNA HELICASE FAMILY MEMBER"/>
    <property type="match status" value="1"/>
</dbReference>
<evidence type="ECO:0000256" key="1">
    <source>
        <dbReference type="ARBA" id="ARBA00009922"/>
    </source>
</evidence>
<evidence type="ECO:0000259" key="12">
    <source>
        <dbReference type="PROSITE" id="PS51198"/>
    </source>
</evidence>
<feature type="domain" description="UvrD-like helicase ATP-binding" evidence="12">
    <location>
        <begin position="2"/>
        <end position="281"/>
    </location>
</feature>
<evidence type="ECO:0000256" key="8">
    <source>
        <dbReference type="ARBA" id="ARBA00034808"/>
    </source>
</evidence>
<gene>
    <name evidence="14" type="primary">pcrA_3</name>
    <name evidence="14" type="ORF">HOV93_49120</name>
</gene>
<dbReference type="Proteomes" id="UP000551616">
    <property type="component" value="Unassembled WGS sequence"/>
</dbReference>
<dbReference type="RefSeq" id="WP_315853466.1">
    <property type="nucleotide sequence ID" value="NZ_JABRWO010000018.1"/>
</dbReference>
<dbReference type="GO" id="GO:0005524">
    <property type="term" value="F:ATP binding"/>
    <property type="evidence" value="ECO:0007669"/>
    <property type="project" value="UniProtKB-UniRule"/>
</dbReference>
<dbReference type="CDD" id="cd18807">
    <property type="entry name" value="SF1_C_UvrD"/>
    <property type="match status" value="1"/>
</dbReference>
<name>A0A7V9A9N0_9BACT</name>